<reference evidence="1 2" key="1">
    <citation type="journal article" date="2014" name="Nature">
        <title>The genome of the recently domesticated crop plant sugar beet (Beta vulgaris).</title>
        <authorList>
            <person name="Dohm J.C."/>
            <person name="Minoche A.E."/>
            <person name="Holtgrawe D."/>
            <person name="Capella-Gutierrez S."/>
            <person name="Zakrzewski F."/>
            <person name="Tafer H."/>
            <person name="Rupp O."/>
            <person name="Sorensen T.R."/>
            <person name="Stracke R."/>
            <person name="Reinhardt R."/>
            <person name="Goesmann A."/>
            <person name="Kraft T."/>
            <person name="Schulz B."/>
            <person name="Stadler P.F."/>
            <person name="Schmidt T."/>
            <person name="Gabaldon T."/>
            <person name="Lehrach H."/>
            <person name="Weisshaar B."/>
            <person name="Himmelbauer H."/>
        </authorList>
    </citation>
    <scope>NUCLEOTIDE SEQUENCE [LARGE SCALE GENOMIC DNA]</scope>
    <source>
        <tissue evidence="1">Taproot</tissue>
    </source>
</reference>
<dbReference type="AlphaFoldDB" id="A0A0J8B781"/>
<protein>
    <submittedName>
        <fullName evidence="1">Uncharacterized protein</fullName>
    </submittedName>
</protein>
<evidence type="ECO:0000313" key="2">
    <source>
        <dbReference type="Proteomes" id="UP000035740"/>
    </source>
</evidence>
<evidence type="ECO:0000313" key="1">
    <source>
        <dbReference type="EMBL" id="KMS95647.1"/>
    </source>
</evidence>
<dbReference type="Proteomes" id="UP000035740">
    <property type="component" value="Unassembled WGS sequence"/>
</dbReference>
<keyword evidence="2" id="KW-1185">Reference proteome</keyword>
<organism evidence="1 2">
    <name type="scientific">Beta vulgaris subsp. vulgaris</name>
    <name type="common">Beet</name>
    <dbReference type="NCBI Taxonomy" id="3555"/>
    <lineage>
        <taxon>Eukaryota</taxon>
        <taxon>Viridiplantae</taxon>
        <taxon>Streptophyta</taxon>
        <taxon>Embryophyta</taxon>
        <taxon>Tracheophyta</taxon>
        <taxon>Spermatophyta</taxon>
        <taxon>Magnoliopsida</taxon>
        <taxon>eudicotyledons</taxon>
        <taxon>Gunneridae</taxon>
        <taxon>Pentapetalae</taxon>
        <taxon>Caryophyllales</taxon>
        <taxon>Chenopodiaceae</taxon>
        <taxon>Betoideae</taxon>
        <taxon>Beta</taxon>
    </lineage>
</organism>
<dbReference type="Gramene" id="KMS95647">
    <property type="protein sequence ID" value="KMS95647"/>
    <property type="gene ID" value="BVRB_006220"/>
</dbReference>
<name>A0A0J8B781_BETVV</name>
<dbReference type="OrthoDB" id="1664006at2759"/>
<accession>A0A0J8B781</accession>
<sequence length="59" mass="6583">MASIKQCKEMIVKFSNNVQDTISVKLIKEDGEDPVDVYGRIAGRFGIGSEFVLFNKTQS</sequence>
<dbReference type="EMBL" id="KQ090446">
    <property type="protein sequence ID" value="KMS95647.1"/>
    <property type="molecule type" value="Genomic_DNA"/>
</dbReference>
<gene>
    <name evidence="1" type="ORF">BVRB_006220</name>
</gene>
<proteinExistence type="predicted"/>